<reference evidence="3 4" key="1">
    <citation type="submission" date="2015-02" db="EMBL/GenBank/DDBJ databases">
        <authorList>
            <person name="Ju K.-S."/>
            <person name="Doroghazi J.R."/>
            <person name="Metcalf W."/>
        </authorList>
    </citation>
    <scope>NUCLEOTIDE SEQUENCE [LARGE SCALE GENOMIC DNA]</scope>
    <source>
        <strain evidence="3 4">NRRL B-16140</strain>
    </source>
</reference>
<dbReference type="AlphaFoldDB" id="A0A0F0GJD8"/>
<protein>
    <recommendedName>
        <fullName evidence="5">Acyltransferase</fullName>
    </recommendedName>
</protein>
<dbReference type="EMBL" id="JYJG01000337">
    <property type="protein sequence ID" value="KJK42651.1"/>
    <property type="molecule type" value="Genomic_DNA"/>
</dbReference>
<dbReference type="Gene3D" id="3.40.630.120">
    <property type="match status" value="1"/>
</dbReference>
<dbReference type="Pfam" id="PF18164">
    <property type="entry name" value="GNAT_C"/>
    <property type="match status" value="1"/>
</dbReference>
<evidence type="ECO:0000259" key="2">
    <source>
        <dbReference type="Pfam" id="PF18164"/>
    </source>
</evidence>
<gene>
    <name evidence="3" type="ORF">UK23_36230</name>
</gene>
<dbReference type="OrthoDB" id="3229305at2"/>
<feature type="domain" description="GNAT-like C-terminal" evidence="2">
    <location>
        <begin position="161"/>
        <end position="317"/>
    </location>
</feature>
<name>A0A0F0GJD8_LENAE</name>
<keyword evidence="4" id="KW-1185">Reference proteome</keyword>
<dbReference type="RefSeq" id="WP_045316271.1">
    <property type="nucleotide sequence ID" value="NZ_JYJG01000337.1"/>
</dbReference>
<sequence length="320" mass="36329">MSETDDWLAALLGQPAADVADLEPVTSQEAARRLALLGVPDVDHTDVLATLPSPKRTPELWEALQRCHQVLYAEDPIPSRKVDWPNAPEELGVAGRYFYVHLYLLALPTLLTLHRRLRIPFDVTTRTVRDLGAKVAGYRKYYDRGGFDRQGWLVRHFRGTLHRLGRLQFDRAVLTIDEYHAEPDTGPKDGTPVLEVHIPGDGPMTPEACDESFRRARPFFRAHFPDEQYEYGTCRSWLLDPQLSEFLKEDSNIVQFQRRWTPFGPTPDCDSDVCEFVFHLPPGTGDLAVLPQDTTLQRAIVSHLQTGGHWRQGCGWLALP</sequence>
<evidence type="ECO:0000259" key="1">
    <source>
        <dbReference type="Pfam" id="PF18082"/>
    </source>
</evidence>
<comment type="caution">
    <text evidence="3">The sequence shown here is derived from an EMBL/GenBank/DDBJ whole genome shotgun (WGS) entry which is preliminary data.</text>
</comment>
<dbReference type="Proteomes" id="UP000033393">
    <property type="component" value="Unassembled WGS sequence"/>
</dbReference>
<proteinExistence type="predicted"/>
<evidence type="ECO:0008006" key="5">
    <source>
        <dbReference type="Google" id="ProtNLM"/>
    </source>
</evidence>
<organism evidence="3 4">
    <name type="scientific">Lentzea aerocolonigenes</name>
    <name type="common">Lechevalieria aerocolonigenes</name>
    <name type="synonym">Saccharothrix aerocolonigenes</name>
    <dbReference type="NCBI Taxonomy" id="68170"/>
    <lineage>
        <taxon>Bacteria</taxon>
        <taxon>Bacillati</taxon>
        <taxon>Actinomycetota</taxon>
        <taxon>Actinomycetes</taxon>
        <taxon>Pseudonocardiales</taxon>
        <taxon>Pseudonocardiaceae</taxon>
        <taxon>Lentzea</taxon>
    </lineage>
</organism>
<feature type="domain" description="N-acyltransferase N-terminal" evidence="1">
    <location>
        <begin position="29"/>
        <end position="159"/>
    </location>
</feature>
<evidence type="ECO:0000313" key="3">
    <source>
        <dbReference type="EMBL" id="KJK42651.1"/>
    </source>
</evidence>
<dbReference type="Pfam" id="PF18082">
    <property type="entry name" value="NAT_N"/>
    <property type="match status" value="1"/>
</dbReference>
<dbReference type="InterPro" id="IPR041273">
    <property type="entry name" value="NAT_N"/>
</dbReference>
<dbReference type="PATRIC" id="fig|68170.10.peg.9398"/>
<accession>A0A0F0GJD8</accession>
<evidence type="ECO:0000313" key="4">
    <source>
        <dbReference type="Proteomes" id="UP000033393"/>
    </source>
</evidence>
<dbReference type="InterPro" id="IPR041644">
    <property type="entry name" value="GNAT_C"/>
</dbReference>